<evidence type="ECO:0000313" key="4">
    <source>
        <dbReference type="Proteomes" id="UP000054223"/>
    </source>
</evidence>
<dbReference type="PANTHER" id="PTHR43065:SF42">
    <property type="entry name" value="TWO-COMPONENT SENSOR PPRA"/>
    <property type="match status" value="1"/>
</dbReference>
<dbReference type="Gene3D" id="1.10.287.130">
    <property type="match status" value="1"/>
</dbReference>
<accession>A0A9X0HIT8</accession>
<dbReference type="InterPro" id="IPR036890">
    <property type="entry name" value="HATPase_C_sf"/>
</dbReference>
<comment type="caution">
    <text evidence="3">The sequence shown here is derived from an EMBL/GenBank/DDBJ whole genome shotgun (WGS) entry which is preliminary data.</text>
</comment>
<dbReference type="RefSeq" id="WP_059072343.1">
    <property type="nucleotide sequence ID" value="NZ_LNAL01000008.1"/>
</dbReference>
<organism evidence="3 4">
    <name type="scientific">Solirubrum puertoriconensis</name>
    <dbReference type="NCBI Taxonomy" id="1751427"/>
    <lineage>
        <taxon>Bacteria</taxon>
        <taxon>Pseudomonadati</taxon>
        <taxon>Bacteroidota</taxon>
        <taxon>Cytophagia</taxon>
        <taxon>Cytophagales</taxon>
    </lineage>
</organism>
<dbReference type="CDD" id="cd00075">
    <property type="entry name" value="HATPase"/>
    <property type="match status" value="1"/>
</dbReference>
<keyword evidence="4" id="KW-1185">Reference proteome</keyword>
<reference evidence="3 4" key="1">
    <citation type="submission" date="2015-11" db="EMBL/GenBank/DDBJ databases">
        <title>Solirubrum puertoriconensis gen. nov. an environmental bacteria isolated in Puerto Rico.</title>
        <authorList>
            <person name="Cuebas-Irizarry M.F."/>
            <person name="Montalvo-Rodriguez R."/>
        </authorList>
    </citation>
    <scope>NUCLEOTIDE SEQUENCE [LARGE SCALE GENOMIC DNA]</scope>
    <source>
        <strain evidence="3 4">MC1A</strain>
    </source>
</reference>
<evidence type="ECO:0000256" key="1">
    <source>
        <dbReference type="SAM" id="Coils"/>
    </source>
</evidence>
<evidence type="ECO:0000259" key="2">
    <source>
        <dbReference type="PROSITE" id="PS50109"/>
    </source>
</evidence>
<dbReference type="Gene3D" id="3.30.565.10">
    <property type="entry name" value="Histidine kinase-like ATPase, C-terminal domain"/>
    <property type="match status" value="1"/>
</dbReference>
<keyword evidence="1" id="KW-0175">Coiled coil</keyword>
<dbReference type="Gene3D" id="1.25.40.10">
    <property type="entry name" value="Tetratricopeptide repeat domain"/>
    <property type="match status" value="2"/>
</dbReference>
<dbReference type="Proteomes" id="UP000054223">
    <property type="component" value="Unassembled WGS sequence"/>
</dbReference>
<dbReference type="InterPro" id="IPR019734">
    <property type="entry name" value="TPR_rpt"/>
</dbReference>
<dbReference type="SMART" id="SM00387">
    <property type="entry name" value="HATPase_c"/>
    <property type="match status" value="1"/>
</dbReference>
<evidence type="ECO:0000313" key="3">
    <source>
        <dbReference type="EMBL" id="KUG06648.1"/>
    </source>
</evidence>
<dbReference type="InterPro" id="IPR003594">
    <property type="entry name" value="HATPase_dom"/>
</dbReference>
<dbReference type="OrthoDB" id="9806995at2"/>
<proteinExistence type="predicted"/>
<dbReference type="SUPFAM" id="SSF55874">
    <property type="entry name" value="ATPase domain of HSP90 chaperone/DNA topoisomerase II/histidine kinase"/>
    <property type="match status" value="1"/>
</dbReference>
<dbReference type="SMART" id="SM00028">
    <property type="entry name" value="TPR"/>
    <property type="match status" value="5"/>
</dbReference>
<dbReference type="Pfam" id="PF02518">
    <property type="entry name" value="HATPase_c"/>
    <property type="match status" value="1"/>
</dbReference>
<dbReference type="EMBL" id="LNAL01000008">
    <property type="protein sequence ID" value="KUG06648.1"/>
    <property type="molecule type" value="Genomic_DNA"/>
</dbReference>
<dbReference type="InterPro" id="IPR011990">
    <property type="entry name" value="TPR-like_helical_dom_sf"/>
</dbReference>
<dbReference type="SUPFAM" id="SSF48452">
    <property type="entry name" value="TPR-like"/>
    <property type="match status" value="2"/>
</dbReference>
<gene>
    <name evidence="3" type="ORF">ASU33_04710</name>
</gene>
<dbReference type="AlphaFoldDB" id="A0A9X0HIT8"/>
<dbReference type="PROSITE" id="PS50109">
    <property type="entry name" value="HIS_KIN"/>
    <property type="match status" value="1"/>
</dbReference>
<name>A0A9X0HIT8_SOLP1</name>
<protein>
    <recommendedName>
        <fullName evidence="2">Histidine kinase domain-containing protein</fullName>
    </recommendedName>
</protein>
<sequence length="667" mass="75288">MRRALAKAPHDTARVLLLADLSASYRYSDFDSVQYYAKQGLQLARRIGYAKGEGRCLSRIGILMGERGNLPQALRTNLQALHLNEQSRDLEGTARTLNQTGLLYFALDDFRPSIAYFLRAKRIYEQAGVTDDSQLVSVFTNLGASYEGLKMLDSAAYYLNLAYARTRQSRNVHTSCWGNPMPYVLRELGLLQVALGNDAAALDYYARSTRASLPENDRRSRCRSYQYLAELYEQRHQTDSSIYYARKALAVGQSLPFVVGIVRTSTLLADAFVARGQRDSTLKYMHIKQQAEDSLYNPQRIKQLDAIGFAEQQRLRTLEQERRYYQERGRTYALLTGVSALGLLALLQWRNIRRQRRTNARLQALNHQVTQQKEELTSQRDRLGTMLLELKATQSQLVMREKMASLGELMAGVAYEVQVPMKQVKNLTGVNQQLIAELKSELAQLPLAYDELEHLFDPLNALGLNQAKIEQASQRADSIVRGMLEYSSNSPAPRQLTDVNAFVEDYLRLTYHDVRVKNKSFHAALLPRLDLATGSLSVVRHDLGRVLISLFAYAFNAVQQRLLLAEEDYVPQVMVSTQRTAEHIEIRIRDNGLGLSEAAQASAFERFLTPAAATEHANLGLSLSHDLIVQGHHGTLSLSSQEGHYTEYLITLPLHTRKPANPESVYA</sequence>
<feature type="domain" description="Histidine kinase" evidence="2">
    <location>
        <begin position="412"/>
        <end position="656"/>
    </location>
</feature>
<feature type="coiled-coil region" evidence="1">
    <location>
        <begin position="355"/>
        <end position="382"/>
    </location>
</feature>
<dbReference type="PANTHER" id="PTHR43065">
    <property type="entry name" value="SENSOR HISTIDINE KINASE"/>
    <property type="match status" value="1"/>
</dbReference>
<dbReference type="InterPro" id="IPR005467">
    <property type="entry name" value="His_kinase_dom"/>
</dbReference>